<sequence>MELDSVNKEILVDLEEKYVKVRKLLDEHSKLDPESEPYKSKYAAADILKEMQIKLVKILDDNITEHDRNIVTAMLAVIWLNMGIISVDTEELAAGEEQLTNCVDLLIDRELRPEAILVILSALNQLGILWAQRDNPKTSQKYLEKAEKIYKDFTAIEKSDSTKPVLMAALFNLKDDDDDTDAEEIVERLHTLTLYYLAQIYGTLKDHLKSAVYCHMTLKRQLNHEDLDCVDWALNAATLSQYFMEKGGFRQAKHHLAAASYILQKYEDELRSLDDTEEVVAAKWETFRHRSADVARCWAKYGILLLSTSKERLMHHADDETSEMCSEISRMQLDENSGVTEECIENLRFTKIEKEIETIANQLTDKYALDFNDARTIFLNSQQWLDEAKKYYTLESHASDHVQVIQDVSQLFKFLSFFEEDEDRQSKMHKRRVDALEKIVTELNPQYYQTVCRQLWIELGEVYCDILDIKLERLQASNERPTAQALTKINNLARSAIGNFQNFLDSLVDPATHNFPDKFSEDLVRPALFAYFFLGRLYYKIITPDKHAQLENLRNSLNAYKALIGYCEKDEKAAELMSVELSVCKDFVNLLPLKIEKLTRELV</sequence>
<protein>
    <recommendedName>
        <fullName evidence="3">KIF-binding protein</fullName>
    </recommendedName>
</protein>
<dbReference type="InParanoid" id="A0A6J0BAV7"/>
<keyword evidence="4" id="KW-0963">Cytoplasm</keyword>
<dbReference type="RefSeq" id="XP_015512065.1">
    <property type="nucleotide sequence ID" value="XM_015656579.2"/>
</dbReference>
<dbReference type="OrthoDB" id="409897at2759"/>
<reference evidence="7" key="1">
    <citation type="submission" date="2025-08" db="UniProtKB">
        <authorList>
            <consortium name="RefSeq"/>
        </authorList>
    </citation>
    <scope>IDENTIFICATION</scope>
    <source>
        <tissue evidence="7">Thorax and Abdomen</tissue>
    </source>
</reference>
<dbReference type="Gene3D" id="1.25.40.10">
    <property type="entry name" value="Tetratricopeptide repeat domain"/>
    <property type="match status" value="1"/>
</dbReference>
<dbReference type="PANTHER" id="PTHR46321:SF1">
    <property type="entry name" value="KIF-BINDING PROTEIN"/>
    <property type="match status" value="1"/>
</dbReference>
<dbReference type="FunCoup" id="A0A6J0BAV7">
    <property type="interactions" value="1839"/>
</dbReference>
<dbReference type="PANTHER" id="PTHR46321">
    <property type="entry name" value="KIF1-BINDING PROTEIN"/>
    <property type="match status" value="1"/>
</dbReference>
<dbReference type="InterPro" id="IPR011990">
    <property type="entry name" value="TPR-like_helical_dom_sf"/>
</dbReference>
<evidence type="ECO:0000256" key="4">
    <source>
        <dbReference type="ARBA" id="ARBA00022490"/>
    </source>
</evidence>
<keyword evidence="5" id="KW-0206">Cytoskeleton</keyword>
<evidence type="ECO:0000256" key="1">
    <source>
        <dbReference type="ARBA" id="ARBA00004245"/>
    </source>
</evidence>
<proteinExistence type="inferred from homology"/>
<dbReference type="GeneID" id="107218643"/>
<organism evidence="7">
    <name type="scientific">Neodiprion lecontei</name>
    <name type="common">Redheaded pine sawfly</name>
    <dbReference type="NCBI Taxonomy" id="441921"/>
    <lineage>
        <taxon>Eukaryota</taxon>
        <taxon>Metazoa</taxon>
        <taxon>Ecdysozoa</taxon>
        <taxon>Arthropoda</taxon>
        <taxon>Hexapoda</taxon>
        <taxon>Insecta</taxon>
        <taxon>Pterygota</taxon>
        <taxon>Neoptera</taxon>
        <taxon>Endopterygota</taxon>
        <taxon>Hymenoptera</taxon>
        <taxon>Tenthredinoidea</taxon>
        <taxon>Diprionidae</taxon>
        <taxon>Diprioninae</taxon>
        <taxon>Neodiprion</taxon>
    </lineage>
</organism>
<gene>
    <name evidence="7" type="primary">LOC107218643</name>
</gene>
<comment type="similarity">
    <text evidence="2">Belongs to the KIF-binding protein family.</text>
</comment>
<dbReference type="Proteomes" id="UP000829291">
    <property type="component" value="Chromosome 1"/>
</dbReference>
<keyword evidence="6" id="KW-1185">Reference proteome</keyword>
<dbReference type="GO" id="GO:0021952">
    <property type="term" value="P:central nervous system projection neuron axonogenesis"/>
    <property type="evidence" value="ECO:0007669"/>
    <property type="project" value="TreeGrafter"/>
</dbReference>
<dbReference type="GO" id="GO:0005856">
    <property type="term" value="C:cytoskeleton"/>
    <property type="evidence" value="ECO:0007669"/>
    <property type="project" value="UniProtKB-SubCell"/>
</dbReference>
<accession>A0A6J0BAV7</accession>
<dbReference type="KEGG" id="nlo:107218643"/>
<dbReference type="InterPro" id="IPR022083">
    <property type="entry name" value="KBP"/>
</dbReference>
<evidence type="ECO:0000256" key="2">
    <source>
        <dbReference type="ARBA" id="ARBA00010305"/>
    </source>
</evidence>
<dbReference type="GO" id="GO:0000226">
    <property type="term" value="P:microtubule cytoskeleton organization"/>
    <property type="evidence" value="ECO:0007669"/>
    <property type="project" value="TreeGrafter"/>
</dbReference>
<evidence type="ECO:0000256" key="5">
    <source>
        <dbReference type="ARBA" id="ARBA00023212"/>
    </source>
</evidence>
<evidence type="ECO:0000313" key="7">
    <source>
        <dbReference type="RefSeq" id="XP_015512065.1"/>
    </source>
</evidence>
<evidence type="ECO:0000256" key="3">
    <source>
        <dbReference type="ARBA" id="ARBA00016840"/>
    </source>
</evidence>
<name>A0A6J0BAV7_NEOLC</name>
<evidence type="ECO:0000313" key="6">
    <source>
        <dbReference type="Proteomes" id="UP000829291"/>
    </source>
</evidence>
<dbReference type="AlphaFoldDB" id="A0A6J0BAV7"/>
<dbReference type="GO" id="GO:1990535">
    <property type="term" value="P:neuron projection maintenance"/>
    <property type="evidence" value="ECO:0007669"/>
    <property type="project" value="TreeGrafter"/>
</dbReference>
<comment type="subcellular location">
    <subcellularLocation>
        <location evidence="1">Cytoplasm</location>
        <location evidence="1">Cytoskeleton</location>
    </subcellularLocation>
</comment>
<dbReference type="Pfam" id="PF12309">
    <property type="entry name" value="KBP_C"/>
    <property type="match status" value="1"/>
</dbReference>